<protein>
    <recommendedName>
        <fullName evidence="9">Sister chromatid cohesion protein PDS5</fullName>
    </recommendedName>
</protein>
<dbReference type="GO" id="GO:0006281">
    <property type="term" value="P:DNA repair"/>
    <property type="evidence" value="ECO:0007669"/>
    <property type="project" value="TreeGrafter"/>
</dbReference>
<dbReference type="GO" id="GO:0005634">
    <property type="term" value="C:nucleus"/>
    <property type="evidence" value="ECO:0007669"/>
    <property type="project" value="UniProtKB-SubCell"/>
</dbReference>
<comment type="subcellular location">
    <subcellularLocation>
        <location evidence="1">Nucleus</location>
    </subcellularLocation>
</comment>
<dbReference type="Proteomes" id="UP000294530">
    <property type="component" value="Unassembled WGS sequence"/>
</dbReference>
<keyword evidence="5" id="KW-0131">Cell cycle</keyword>
<dbReference type="GeneID" id="94346958"/>
<gene>
    <name evidence="7" type="ORF">CCR75_003190</name>
</gene>
<evidence type="ECO:0000256" key="5">
    <source>
        <dbReference type="ARBA" id="ARBA00023306"/>
    </source>
</evidence>
<evidence type="ECO:0000256" key="2">
    <source>
        <dbReference type="ARBA" id="ARBA00022618"/>
    </source>
</evidence>
<evidence type="ECO:0000313" key="7">
    <source>
        <dbReference type="EMBL" id="TDH69153.1"/>
    </source>
</evidence>
<evidence type="ECO:0000256" key="4">
    <source>
        <dbReference type="ARBA" id="ARBA00023242"/>
    </source>
</evidence>
<evidence type="ECO:0008006" key="9">
    <source>
        <dbReference type="Google" id="ProtNLM"/>
    </source>
</evidence>
<sequence>MPRTTRATAAAKRNAAQLKSSPSNYHEDFHQEEAKTEDLNSTPSRQPQTQIPSSDQIRRASDDILSGTYLLQAGRNASSLCKRLKEVWEALQHMSSHLQQQEDGVVDTQLAQRLEFVGVELLQDKLLQHRDQHVRSLVACCLVETMRVSAPDSPFGSPEALYRVFQHLMQQINVLASKETTTSTNLHALYVLESLATAKTCVLVVDLDYTPEQHKKPVMLVFFEILFDLLNHTPSVKLATIIQNLLVTCIEESRVVDAPMLDVLLKPLVLAATDEPPSGTSPAHVAREVIRRTCDMLQRALSQYFNDILSEVSEAELKEHVYTLIDVLHTIHPSLLLYVLPNVCLQLQVDDVATRSNALTLLGKLFASEIAEYGQQFIKSFRDFLGRFRDASKAIRIKMIQVSVPIWENKSDLAMLVEKEFILRLSDPEWEVRQLVVREVCDLSANCLNVVSGECLRAVGERMKDKKVALRKETMTGLSQVYNTHISSYWEEQVDTKDWTLSLSHHTIPSDHIKKLGWIPDYVLKSYAYPQQELKLRVIQLLDDFLLPKALPAHIRTNGLVFLYHSLDITSKEALRRVFHERATCQHVVAHFVAFKAQHRSQKRVDESTLERAIHKLYQGLCPLFNDIANLKKLIEKLATWKDHSVFKHMKTLCDESKSLQQTRAARDELVRSVGSKTQLGDFLKKLCRKLSFLTMNQASIACLLDYLLAKKGRQTKENRSVVDLLVMATKELPKLVGPFIRDKVAALLTKCTNDADSDNEDEPSQQDSNVILGAFNILAIYAQYFAGTREFDHSSMNHDESNCPSKELIDLLEKLCRGHCSVKRMNFSAVKENRAAELAALSIAHFYPRTKRTTILIKQLCTKERISLCSESDALPTLQSLHVFSKHCSHQFSENSVLFARLWSLLVDDVIGKKQQSHESGTRSSVKEQSLKNTRLTTTKKVEFRCLAIKVAVNLLVYSKQEVSEDAIKFLALLFQLLRSDSKTVASTPAQAAMFRATASCGLMKMMRNRQLEALVSVSDWHCLGLSLQDASEDVRRQFLKKLTSHLMKQAVQYPHKYLSYLALAATDANTSIKRQARIVLKNAVERMRRVFTALSEISSQEHDSSTTALMVPEYALPYVLHIVAHHPTFPSKLVETTSMEMLLYSTEWSDQLMYLNFFLDGLVSSNAAAADNIAFLLQILTKLTHCHDSKAPNDLSIYALIDTTAVLLKKKIKNQSNLKPFPGKIFLPKHLYGLGRPSTLVTPGGGKEPEASDSLPVRPSRLSASLSPIKPIDFAAHFMKIQSPPGSSLKSSFKKRKRSLLSIDDNENCEMNEMNEDVGNIANSATNAVAMRGRRQSVLGQTRPKKRTFADSSSDSEVEIEYQESGLAPLPRHSIASHVSITDPIVEEKEEVELHKVSKNR</sequence>
<dbReference type="Pfam" id="PF20168">
    <property type="entry name" value="PDS5"/>
    <property type="match status" value="1"/>
</dbReference>
<dbReference type="InterPro" id="IPR039776">
    <property type="entry name" value="Pds5"/>
</dbReference>
<dbReference type="PANTHER" id="PTHR12663">
    <property type="entry name" value="ANDROGEN INDUCED INHIBITOR OF PROLIFERATION AS3 / PDS5-RELATED"/>
    <property type="match status" value="1"/>
</dbReference>
<feature type="compositionally biased region" description="Basic and acidic residues" evidence="6">
    <location>
        <begin position="25"/>
        <end position="38"/>
    </location>
</feature>
<evidence type="ECO:0000256" key="3">
    <source>
        <dbReference type="ARBA" id="ARBA00022776"/>
    </source>
</evidence>
<feature type="region of interest" description="Disordered" evidence="6">
    <location>
        <begin position="1"/>
        <end position="57"/>
    </location>
</feature>
<dbReference type="PANTHER" id="PTHR12663:SF0">
    <property type="entry name" value="PRECOCIOUS DISSOCIATION OF SISTERS 5, ISOFORM A"/>
    <property type="match status" value="1"/>
</dbReference>
<name>A0A976FLU2_BRELC</name>
<keyword evidence="3" id="KW-0498">Mitosis</keyword>
<accession>A0A976FLU2</accession>
<evidence type="ECO:0000313" key="8">
    <source>
        <dbReference type="Proteomes" id="UP000294530"/>
    </source>
</evidence>
<dbReference type="OrthoDB" id="200660at2759"/>
<evidence type="ECO:0000256" key="1">
    <source>
        <dbReference type="ARBA" id="ARBA00004123"/>
    </source>
</evidence>
<feature type="compositionally biased region" description="Polar residues" evidence="6">
    <location>
        <begin position="39"/>
        <end position="55"/>
    </location>
</feature>
<feature type="compositionally biased region" description="Low complexity" evidence="6">
    <location>
        <begin position="1"/>
        <end position="16"/>
    </location>
</feature>
<evidence type="ECO:0000256" key="6">
    <source>
        <dbReference type="SAM" id="MobiDB-lite"/>
    </source>
</evidence>
<dbReference type="InterPro" id="IPR016024">
    <property type="entry name" value="ARM-type_fold"/>
</dbReference>
<dbReference type="RefSeq" id="XP_067818652.1">
    <property type="nucleotide sequence ID" value="XM_067961287.1"/>
</dbReference>
<dbReference type="GO" id="GO:0000785">
    <property type="term" value="C:chromatin"/>
    <property type="evidence" value="ECO:0007669"/>
    <property type="project" value="TreeGrafter"/>
</dbReference>
<reference evidence="7 8" key="1">
    <citation type="journal article" date="2021" name="Genome Biol.">
        <title>AFLAP: assembly-free linkage analysis pipeline using k-mers from genome sequencing data.</title>
        <authorList>
            <person name="Fletcher K."/>
            <person name="Zhang L."/>
            <person name="Gil J."/>
            <person name="Han R."/>
            <person name="Cavanaugh K."/>
            <person name="Michelmore R."/>
        </authorList>
    </citation>
    <scope>NUCLEOTIDE SEQUENCE [LARGE SCALE GENOMIC DNA]</scope>
    <source>
        <strain evidence="7 8">SF5</strain>
    </source>
</reference>
<dbReference type="CDD" id="cd19953">
    <property type="entry name" value="PDS5"/>
    <property type="match status" value="1"/>
</dbReference>
<dbReference type="GO" id="GO:0051301">
    <property type="term" value="P:cell division"/>
    <property type="evidence" value="ECO:0007669"/>
    <property type="project" value="UniProtKB-KW"/>
</dbReference>
<dbReference type="KEGG" id="blac:94346958"/>
<feature type="region of interest" description="Disordered" evidence="6">
    <location>
        <begin position="1339"/>
        <end position="1360"/>
    </location>
</feature>
<dbReference type="GO" id="GO:0007064">
    <property type="term" value="P:mitotic sister chromatid cohesion"/>
    <property type="evidence" value="ECO:0007669"/>
    <property type="project" value="InterPro"/>
</dbReference>
<keyword evidence="4" id="KW-0539">Nucleus</keyword>
<proteinExistence type="predicted"/>
<comment type="caution">
    <text evidence="7">The sequence shown here is derived from an EMBL/GenBank/DDBJ whole genome shotgun (WGS) entry which is preliminary data.</text>
</comment>
<keyword evidence="8" id="KW-1185">Reference proteome</keyword>
<dbReference type="EMBL" id="SHOA02000016">
    <property type="protein sequence ID" value="TDH69153.1"/>
    <property type="molecule type" value="Genomic_DNA"/>
</dbReference>
<dbReference type="SUPFAM" id="SSF48371">
    <property type="entry name" value="ARM repeat"/>
    <property type="match status" value="1"/>
</dbReference>
<organism evidence="7 8">
    <name type="scientific">Bremia lactucae</name>
    <name type="common">Lettuce downy mildew</name>
    <dbReference type="NCBI Taxonomy" id="4779"/>
    <lineage>
        <taxon>Eukaryota</taxon>
        <taxon>Sar</taxon>
        <taxon>Stramenopiles</taxon>
        <taxon>Oomycota</taxon>
        <taxon>Peronosporomycetes</taxon>
        <taxon>Peronosporales</taxon>
        <taxon>Peronosporaceae</taxon>
        <taxon>Bremia</taxon>
    </lineage>
</organism>
<keyword evidence="2" id="KW-0132">Cell division</keyword>
<feature type="region of interest" description="Disordered" evidence="6">
    <location>
        <begin position="1241"/>
        <end position="1261"/>
    </location>
</feature>